<feature type="non-terminal residue" evidence="1">
    <location>
        <position position="1"/>
    </location>
</feature>
<accession>A0ABN7X6J6</accession>
<dbReference type="Proteomes" id="UP000789901">
    <property type="component" value="Unassembled WGS sequence"/>
</dbReference>
<proteinExistence type="predicted"/>
<organism evidence="1 2">
    <name type="scientific">Gigaspora margarita</name>
    <dbReference type="NCBI Taxonomy" id="4874"/>
    <lineage>
        <taxon>Eukaryota</taxon>
        <taxon>Fungi</taxon>
        <taxon>Fungi incertae sedis</taxon>
        <taxon>Mucoromycota</taxon>
        <taxon>Glomeromycotina</taxon>
        <taxon>Glomeromycetes</taxon>
        <taxon>Diversisporales</taxon>
        <taxon>Gigasporaceae</taxon>
        <taxon>Gigaspora</taxon>
    </lineage>
</organism>
<sequence>TFLFKPDKVPLAIIIAATPSFFNLERQCSIQAKLASFWGGIPHFQRGSFSLICLLAKLKGGLVIM</sequence>
<keyword evidence="2" id="KW-1185">Reference proteome</keyword>
<gene>
    <name evidence="1" type="ORF">GMARGA_LOCUS39297</name>
</gene>
<reference evidence="1 2" key="1">
    <citation type="submission" date="2021-06" db="EMBL/GenBank/DDBJ databases">
        <authorList>
            <person name="Kallberg Y."/>
            <person name="Tangrot J."/>
            <person name="Rosling A."/>
        </authorList>
    </citation>
    <scope>NUCLEOTIDE SEQUENCE [LARGE SCALE GENOMIC DNA]</scope>
    <source>
        <strain evidence="1 2">120-4 pot B 10/14</strain>
    </source>
</reference>
<comment type="caution">
    <text evidence="1">The sequence shown here is derived from an EMBL/GenBank/DDBJ whole genome shotgun (WGS) entry which is preliminary data.</text>
</comment>
<protein>
    <submittedName>
        <fullName evidence="1">20139_t:CDS:1</fullName>
    </submittedName>
</protein>
<evidence type="ECO:0000313" key="2">
    <source>
        <dbReference type="Proteomes" id="UP000789901"/>
    </source>
</evidence>
<name>A0ABN7X6J6_GIGMA</name>
<dbReference type="EMBL" id="CAJVQB010092966">
    <property type="protein sequence ID" value="CAG8848661.1"/>
    <property type="molecule type" value="Genomic_DNA"/>
</dbReference>
<evidence type="ECO:0000313" key="1">
    <source>
        <dbReference type="EMBL" id="CAG8848661.1"/>
    </source>
</evidence>